<dbReference type="SUPFAM" id="SSF52833">
    <property type="entry name" value="Thioredoxin-like"/>
    <property type="match status" value="1"/>
</dbReference>
<dbReference type="InterPro" id="IPR036249">
    <property type="entry name" value="Thioredoxin-like_sf"/>
</dbReference>
<sequence>MSASIAEAARLQLLVAYDRGCGEYSRWQQEVGATYPASAEGRTAPLLPVAIDGAWPDGLALASRPRLSPTFVLLRDGFELGRIEGYRGANEFRAALDQMLGRAD</sequence>
<gene>
    <name evidence="1" type="ORF">FQV27_06815</name>
</gene>
<organism evidence="1 2">
    <name type="scientific">Paracoccus aurantiacus</name>
    <dbReference type="NCBI Taxonomy" id="2599412"/>
    <lineage>
        <taxon>Bacteria</taxon>
        <taxon>Pseudomonadati</taxon>
        <taxon>Pseudomonadota</taxon>
        <taxon>Alphaproteobacteria</taxon>
        <taxon>Rhodobacterales</taxon>
        <taxon>Paracoccaceae</taxon>
        <taxon>Paracoccus</taxon>
    </lineage>
</organism>
<dbReference type="AlphaFoldDB" id="A0A5C6S6H0"/>
<protein>
    <submittedName>
        <fullName evidence="1">SoxS protein</fullName>
    </submittedName>
</protein>
<proteinExistence type="predicted"/>
<evidence type="ECO:0000313" key="1">
    <source>
        <dbReference type="EMBL" id="TXB70096.1"/>
    </source>
</evidence>
<name>A0A5C6S6H0_9RHOB</name>
<dbReference type="Gene3D" id="3.40.30.10">
    <property type="entry name" value="Glutaredoxin"/>
    <property type="match status" value="1"/>
</dbReference>
<dbReference type="OrthoDB" id="7362982at2"/>
<comment type="caution">
    <text evidence="1">The sequence shown here is derived from an EMBL/GenBank/DDBJ whole genome shotgun (WGS) entry which is preliminary data.</text>
</comment>
<keyword evidence="2" id="KW-1185">Reference proteome</keyword>
<reference evidence="1 2" key="1">
    <citation type="submission" date="2019-08" db="EMBL/GenBank/DDBJ databases">
        <authorList>
            <person name="Ye J."/>
        </authorList>
    </citation>
    <scope>NUCLEOTIDE SEQUENCE [LARGE SCALE GENOMIC DNA]</scope>
    <source>
        <strain evidence="1 2">TK008</strain>
    </source>
</reference>
<dbReference type="Proteomes" id="UP000321562">
    <property type="component" value="Unassembled WGS sequence"/>
</dbReference>
<dbReference type="EMBL" id="VOPL01000002">
    <property type="protein sequence ID" value="TXB70096.1"/>
    <property type="molecule type" value="Genomic_DNA"/>
</dbReference>
<evidence type="ECO:0000313" key="2">
    <source>
        <dbReference type="Proteomes" id="UP000321562"/>
    </source>
</evidence>
<accession>A0A5C6S6H0</accession>